<reference evidence="3 4" key="1">
    <citation type="journal article" date="2023" name="Sci. Data">
        <title>Genome assembly of the Korean intertidal mud-creeper Batillaria attramentaria.</title>
        <authorList>
            <person name="Patra A.K."/>
            <person name="Ho P.T."/>
            <person name="Jun S."/>
            <person name="Lee S.J."/>
            <person name="Kim Y."/>
            <person name="Won Y.J."/>
        </authorList>
    </citation>
    <scope>NUCLEOTIDE SEQUENCE [LARGE SCALE GENOMIC DNA]</scope>
    <source>
        <strain evidence="3">Wonlab-2016</strain>
    </source>
</reference>
<evidence type="ECO:0000313" key="4">
    <source>
        <dbReference type="Proteomes" id="UP001519460"/>
    </source>
</evidence>
<dbReference type="InterPro" id="IPR036259">
    <property type="entry name" value="MFS_trans_sf"/>
</dbReference>
<feature type="transmembrane region" description="Helical" evidence="2">
    <location>
        <begin position="89"/>
        <end position="111"/>
    </location>
</feature>
<comment type="caution">
    <text evidence="3">The sequence shown here is derived from an EMBL/GenBank/DDBJ whole genome shotgun (WGS) entry which is preliminary data.</text>
</comment>
<sequence length="166" mass="17637">MEGGPVFEASRLDPARSDRGDEPEDTKAADAIAKETNSGKGVFGTGEGRMLLLQKLLLNAQMIGSEANTNIGQLYTVPNLQLLGMPLKLVSLSAVVAGPAGALLTPLLGWISDRGSNPNRRKMLNVMFCSALLVSGVLCIIMANVLHLQSHSIIAKDAKVTRQPLF</sequence>
<keyword evidence="2" id="KW-1133">Transmembrane helix</keyword>
<accession>A0ABD0M5W1</accession>
<keyword evidence="2" id="KW-0472">Membrane</keyword>
<feature type="compositionally biased region" description="Basic and acidic residues" evidence="1">
    <location>
        <begin position="10"/>
        <end position="27"/>
    </location>
</feature>
<organism evidence="3 4">
    <name type="scientific">Batillaria attramentaria</name>
    <dbReference type="NCBI Taxonomy" id="370345"/>
    <lineage>
        <taxon>Eukaryota</taxon>
        <taxon>Metazoa</taxon>
        <taxon>Spiralia</taxon>
        <taxon>Lophotrochozoa</taxon>
        <taxon>Mollusca</taxon>
        <taxon>Gastropoda</taxon>
        <taxon>Caenogastropoda</taxon>
        <taxon>Sorbeoconcha</taxon>
        <taxon>Cerithioidea</taxon>
        <taxon>Batillariidae</taxon>
        <taxon>Batillaria</taxon>
    </lineage>
</organism>
<name>A0ABD0M5W1_9CAEN</name>
<protein>
    <submittedName>
        <fullName evidence="3">Uncharacterized protein</fullName>
    </submittedName>
</protein>
<dbReference type="AlphaFoldDB" id="A0ABD0M5W1"/>
<dbReference type="Proteomes" id="UP001519460">
    <property type="component" value="Unassembled WGS sequence"/>
</dbReference>
<feature type="transmembrane region" description="Helical" evidence="2">
    <location>
        <begin position="123"/>
        <end position="146"/>
    </location>
</feature>
<evidence type="ECO:0000256" key="1">
    <source>
        <dbReference type="SAM" id="MobiDB-lite"/>
    </source>
</evidence>
<feature type="region of interest" description="Disordered" evidence="1">
    <location>
        <begin position="1"/>
        <end position="27"/>
    </location>
</feature>
<gene>
    <name evidence="3" type="ORF">BaRGS_00001714</name>
</gene>
<dbReference type="SUPFAM" id="SSF103473">
    <property type="entry name" value="MFS general substrate transporter"/>
    <property type="match status" value="1"/>
</dbReference>
<keyword evidence="2" id="KW-0812">Transmembrane</keyword>
<evidence type="ECO:0000313" key="3">
    <source>
        <dbReference type="EMBL" id="KAK7506863.1"/>
    </source>
</evidence>
<keyword evidence="4" id="KW-1185">Reference proteome</keyword>
<evidence type="ECO:0000256" key="2">
    <source>
        <dbReference type="SAM" id="Phobius"/>
    </source>
</evidence>
<dbReference type="EMBL" id="JACVVK020000005">
    <property type="protein sequence ID" value="KAK7506863.1"/>
    <property type="molecule type" value="Genomic_DNA"/>
</dbReference>
<proteinExistence type="predicted"/>